<keyword evidence="2" id="KW-1185">Reference proteome</keyword>
<accession>A0A2Z2M6K8</accession>
<gene>
    <name evidence="1" type="ORF">A3L09_01290</name>
</gene>
<dbReference type="Proteomes" id="UP000250179">
    <property type="component" value="Chromosome"/>
</dbReference>
<proteinExistence type="predicted"/>
<dbReference type="KEGG" id="tprf:A3L09_01290"/>
<dbReference type="AlphaFoldDB" id="A0A2Z2M6K8"/>
<evidence type="ECO:0000313" key="2">
    <source>
        <dbReference type="Proteomes" id="UP000250179"/>
    </source>
</evidence>
<organism evidence="1 2">
    <name type="scientific">Thermococcus profundus</name>
    <dbReference type="NCBI Taxonomy" id="49899"/>
    <lineage>
        <taxon>Archaea</taxon>
        <taxon>Methanobacteriati</taxon>
        <taxon>Methanobacteriota</taxon>
        <taxon>Thermococci</taxon>
        <taxon>Thermococcales</taxon>
        <taxon>Thermococcaceae</taxon>
        <taxon>Thermococcus</taxon>
    </lineage>
</organism>
<dbReference type="EMBL" id="CP014862">
    <property type="protein sequence ID" value="ASJ01990.1"/>
    <property type="molecule type" value="Genomic_DNA"/>
</dbReference>
<name>A0A2Z2M6K8_THEPR</name>
<reference evidence="1 2" key="1">
    <citation type="submission" date="2016-03" db="EMBL/GenBank/DDBJ databases">
        <title>Complete genome sequence of Thermococcus profundus strain DT5432.</title>
        <authorList>
            <person name="Oger P.M."/>
        </authorList>
    </citation>
    <scope>NUCLEOTIDE SEQUENCE [LARGE SCALE GENOMIC DNA]</scope>
    <source>
        <strain evidence="1 2">DT 5432</strain>
    </source>
</reference>
<sequence length="315" mass="35105">MKKVLALVIVVGIVLGFAGYSYIVYKRAELVQPTVASIDEVHVFLEASSMGMEYKKSNGDSVDVKYLPGIFYQPGKRVPNLLHFEFVINEESLALKNITIYLWYSLFNVSNQTPPRGLLSLNGTVPYGALGNNRTFTIFYNYSDEHNWGSWAKYVLEPSGGMIEVSTNGSGSLWSVADINSFQRRLIEGNGDGSVDYLPDNLTGSFRYMGSVTVESVNHVIPQTLFVLLSSNGTLAEGLEERNGGVLIVPVVVFNYEGKKFQWKSWHGLPYPDAVKTKVGRVLSFVLGDNRQEVGDDGYIYLSWVIDYTFNVSIQ</sequence>
<protein>
    <submittedName>
        <fullName evidence="1">Uncharacterized protein</fullName>
    </submittedName>
</protein>
<evidence type="ECO:0000313" key="1">
    <source>
        <dbReference type="EMBL" id="ASJ01990.1"/>
    </source>
</evidence>